<sequence length="146" mass="16524">MWQIQRNALDKEKSKNSEDDDEQPIFEKGRSPREQSSTSNEDQEFSPENQQDMNSPKNSPNKGPGPSLVSNSDEEVFIEKGIMETSYNYLFKGDLPIEKGTSSNILTHGDQLIVQSLTQMVMEDEHPPSSERTMSRSPFPAKNLQC</sequence>
<reference evidence="2 3" key="1">
    <citation type="journal article" date="2021" name="BMC Genomics">
        <title>Datura genome reveals duplications of psychoactive alkaloid biosynthetic genes and high mutation rate following tissue culture.</title>
        <authorList>
            <person name="Rajewski A."/>
            <person name="Carter-House D."/>
            <person name="Stajich J."/>
            <person name="Litt A."/>
        </authorList>
    </citation>
    <scope>NUCLEOTIDE SEQUENCE [LARGE SCALE GENOMIC DNA]</scope>
    <source>
        <strain evidence="2">AR-01</strain>
    </source>
</reference>
<organism evidence="2 3">
    <name type="scientific">Datura stramonium</name>
    <name type="common">Jimsonweed</name>
    <name type="synonym">Common thornapple</name>
    <dbReference type="NCBI Taxonomy" id="4076"/>
    <lineage>
        <taxon>Eukaryota</taxon>
        <taxon>Viridiplantae</taxon>
        <taxon>Streptophyta</taxon>
        <taxon>Embryophyta</taxon>
        <taxon>Tracheophyta</taxon>
        <taxon>Spermatophyta</taxon>
        <taxon>Magnoliopsida</taxon>
        <taxon>eudicotyledons</taxon>
        <taxon>Gunneridae</taxon>
        <taxon>Pentapetalae</taxon>
        <taxon>asterids</taxon>
        <taxon>lamiids</taxon>
        <taxon>Solanales</taxon>
        <taxon>Solanaceae</taxon>
        <taxon>Solanoideae</taxon>
        <taxon>Datureae</taxon>
        <taxon>Datura</taxon>
    </lineage>
</organism>
<feature type="region of interest" description="Disordered" evidence="1">
    <location>
        <begin position="1"/>
        <end position="73"/>
    </location>
</feature>
<comment type="caution">
    <text evidence="2">The sequence shown here is derived from an EMBL/GenBank/DDBJ whole genome shotgun (WGS) entry which is preliminary data.</text>
</comment>
<dbReference type="Proteomes" id="UP000823775">
    <property type="component" value="Unassembled WGS sequence"/>
</dbReference>
<keyword evidence="3" id="KW-1185">Reference proteome</keyword>
<proteinExistence type="predicted"/>
<gene>
    <name evidence="2" type="ORF">HAX54_044510</name>
</gene>
<accession>A0ABS8WIG9</accession>
<feature type="region of interest" description="Disordered" evidence="1">
    <location>
        <begin position="123"/>
        <end position="146"/>
    </location>
</feature>
<feature type="compositionally biased region" description="Polar residues" evidence="1">
    <location>
        <begin position="34"/>
        <end position="61"/>
    </location>
</feature>
<dbReference type="EMBL" id="JACEIK010006793">
    <property type="protein sequence ID" value="MCE3049277.1"/>
    <property type="molecule type" value="Genomic_DNA"/>
</dbReference>
<protein>
    <submittedName>
        <fullName evidence="2">Uncharacterized protein</fullName>
    </submittedName>
</protein>
<name>A0ABS8WIG9_DATST</name>
<evidence type="ECO:0000313" key="3">
    <source>
        <dbReference type="Proteomes" id="UP000823775"/>
    </source>
</evidence>
<evidence type="ECO:0000256" key="1">
    <source>
        <dbReference type="SAM" id="MobiDB-lite"/>
    </source>
</evidence>
<feature type="compositionally biased region" description="Basic and acidic residues" evidence="1">
    <location>
        <begin position="8"/>
        <end position="17"/>
    </location>
</feature>
<evidence type="ECO:0000313" key="2">
    <source>
        <dbReference type="EMBL" id="MCE3049277.1"/>
    </source>
</evidence>